<proteinExistence type="predicted"/>
<evidence type="ECO:0000313" key="2">
    <source>
        <dbReference type="EMBL" id="MCP2268863.1"/>
    </source>
</evidence>
<protein>
    <submittedName>
        <fullName evidence="2">Uncharacterized protein</fullName>
    </submittedName>
</protein>
<name>A0ABT1I8F8_9PSEU</name>
<reference evidence="2 3" key="1">
    <citation type="submission" date="2022-06" db="EMBL/GenBank/DDBJ databases">
        <title>Genomic Encyclopedia of Archaeal and Bacterial Type Strains, Phase II (KMG-II): from individual species to whole genera.</title>
        <authorList>
            <person name="Goeker M."/>
        </authorList>
    </citation>
    <scope>NUCLEOTIDE SEQUENCE [LARGE SCALE GENOMIC DNA]</scope>
    <source>
        <strain evidence="2 3">DSM 44255</strain>
    </source>
</reference>
<accession>A0ABT1I8F8</accession>
<gene>
    <name evidence="2" type="ORF">LV75_001350</name>
</gene>
<feature type="compositionally biased region" description="Basic residues" evidence="1">
    <location>
        <begin position="1"/>
        <end position="19"/>
    </location>
</feature>
<evidence type="ECO:0000313" key="3">
    <source>
        <dbReference type="Proteomes" id="UP001205185"/>
    </source>
</evidence>
<dbReference type="EMBL" id="JAMTCO010000003">
    <property type="protein sequence ID" value="MCP2268863.1"/>
    <property type="molecule type" value="Genomic_DNA"/>
</dbReference>
<keyword evidence="3" id="KW-1185">Reference proteome</keyword>
<feature type="region of interest" description="Disordered" evidence="1">
    <location>
        <begin position="1"/>
        <end position="23"/>
    </location>
</feature>
<organism evidence="2 3">
    <name type="scientific">Actinokineospora diospyrosa</name>
    <dbReference type="NCBI Taxonomy" id="103728"/>
    <lineage>
        <taxon>Bacteria</taxon>
        <taxon>Bacillati</taxon>
        <taxon>Actinomycetota</taxon>
        <taxon>Actinomycetes</taxon>
        <taxon>Pseudonocardiales</taxon>
        <taxon>Pseudonocardiaceae</taxon>
        <taxon>Actinokineospora</taxon>
    </lineage>
</organism>
<comment type="caution">
    <text evidence="2">The sequence shown here is derived from an EMBL/GenBank/DDBJ whole genome shotgun (WGS) entry which is preliminary data.</text>
</comment>
<dbReference type="Proteomes" id="UP001205185">
    <property type="component" value="Unassembled WGS sequence"/>
</dbReference>
<sequence>MRRSARRVRGWASRVRRSAGRPGSVAAEAAGARGARGALAAAAAIRLTLASTPVPPLGGRHGNTVRARTDQEHGGCWRWPWSARTAAAEPSRAQAPRAEAVAAISAGLGQSVRLGAGRPGSGSVAAEAAGARGDSVVAAAIRATVAHSGAAAWWSSRQHSARVGRSGAWRLLEMAVVGLSLGDRRVRVRTRRVLGVGVGACRLFGEVAWLVGAPAVSGMTVPGCQRFCGLSGCVDQRESDSARGGAIRSGSSFG</sequence>
<evidence type="ECO:0000256" key="1">
    <source>
        <dbReference type="SAM" id="MobiDB-lite"/>
    </source>
</evidence>